<comment type="caution">
    <text evidence="4">The sequence shown here is derived from an EMBL/GenBank/DDBJ whole genome shotgun (WGS) entry which is preliminary data.</text>
</comment>
<keyword evidence="1" id="KW-0676">Redox-active center</keyword>
<name>A0ABY3MW59_9GAMM</name>
<reference evidence="4 5" key="1">
    <citation type="submission" date="2019-08" db="EMBL/GenBank/DDBJ databases">
        <title>Microbe sample from Colwellia echini.</title>
        <authorList>
            <person name="Christiansen L."/>
            <person name="Pathiraja D."/>
            <person name="Schultz-Johansen M."/>
            <person name="Choi I.-G."/>
            <person name="Stougaard P."/>
        </authorList>
    </citation>
    <scope>NUCLEOTIDE SEQUENCE [LARGE SCALE GENOMIC DNA]</scope>
    <source>
        <strain evidence="4 5">A3</strain>
    </source>
</reference>
<dbReference type="SUPFAM" id="SSF52833">
    <property type="entry name" value="Thioredoxin-like"/>
    <property type="match status" value="1"/>
</dbReference>
<protein>
    <submittedName>
        <fullName evidence="4">TlpA family protein disulfide reductase</fullName>
    </submittedName>
</protein>
<accession>A0ABY3MW59</accession>
<evidence type="ECO:0000259" key="3">
    <source>
        <dbReference type="PROSITE" id="PS51352"/>
    </source>
</evidence>
<evidence type="ECO:0000256" key="1">
    <source>
        <dbReference type="ARBA" id="ARBA00023284"/>
    </source>
</evidence>
<sequence length="169" mass="19015">MSFSKTKILVLNSLLACVLFLASTANALEIGKPAPDFTLKSLTGENLKLTEQRGKIIVLNFWASWCGPCRVEMPVLQDFYVKYQDLGVSVWGVNVEQENQAGRDFLKGLELTFPILFDSSNTISDVYDVEAMPTTVIVDRDGVVRYVYQGYKAGYEKKYAKAIKKLIRE</sequence>
<dbReference type="PANTHER" id="PTHR42852:SF17">
    <property type="entry name" value="THIOREDOXIN-LIKE PROTEIN HI_1115"/>
    <property type="match status" value="1"/>
</dbReference>
<dbReference type="InterPro" id="IPR017937">
    <property type="entry name" value="Thioredoxin_CS"/>
</dbReference>
<dbReference type="PANTHER" id="PTHR42852">
    <property type="entry name" value="THIOL:DISULFIDE INTERCHANGE PROTEIN DSBE"/>
    <property type="match status" value="1"/>
</dbReference>
<dbReference type="CDD" id="cd02966">
    <property type="entry name" value="TlpA_like_family"/>
    <property type="match status" value="1"/>
</dbReference>
<keyword evidence="2" id="KW-0732">Signal</keyword>
<dbReference type="EMBL" id="PJAI02000011">
    <property type="protein sequence ID" value="TYK65419.1"/>
    <property type="molecule type" value="Genomic_DNA"/>
</dbReference>
<gene>
    <name evidence="4" type="ORF">CWS31_011130</name>
</gene>
<proteinExistence type="predicted"/>
<dbReference type="Proteomes" id="UP000815846">
    <property type="component" value="Unassembled WGS sequence"/>
</dbReference>
<evidence type="ECO:0000256" key="2">
    <source>
        <dbReference type="SAM" id="SignalP"/>
    </source>
</evidence>
<evidence type="ECO:0000313" key="5">
    <source>
        <dbReference type="Proteomes" id="UP000815846"/>
    </source>
</evidence>
<dbReference type="Gene3D" id="3.40.30.10">
    <property type="entry name" value="Glutaredoxin"/>
    <property type="match status" value="1"/>
</dbReference>
<dbReference type="PROSITE" id="PS00194">
    <property type="entry name" value="THIOREDOXIN_1"/>
    <property type="match status" value="1"/>
</dbReference>
<organism evidence="4 5">
    <name type="scientific">Colwellia echini</name>
    <dbReference type="NCBI Taxonomy" id="1982103"/>
    <lineage>
        <taxon>Bacteria</taxon>
        <taxon>Pseudomonadati</taxon>
        <taxon>Pseudomonadota</taxon>
        <taxon>Gammaproteobacteria</taxon>
        <taxon>Alteromonadales</taxon>
        <taxon>Colwelliaceae</taxon>
        <taxon>Colwellia</taxon>
    </lineage>
</organism>
<dbReference type="InterPro" id="IPR000866">
    <property type="entry name" value="AhpC/TSA"/>
</dbReference>
<evidence type="ECO:0000313" key="4">
    <source>
        <dbReference type="EMBL" id="TYK65419.1"/>
    </source>
</evidence>
<dbReference type="Pfam" id="PF00578">
    <property type="entry name" value="AhpC-TSA"/>
    <property type="match status" value="1"/>
</dbReference>
<keyword evidence="5" id="KW-1185">Reference proteome</keyword>
<dbReference type="InterPro" id="IPR050553">
    <property type="entry name" value="Thioredoxin_ResA/DsbE_sf"/>
</dbReference>
<dbReference type="InterPro" id="IPR013766">
    <property type="entry name" value="Thioredoxin_domain"/>
</dbReference>
<dbReference type="PROSITE" id="PS51352">
    <property type="entry name" value="THIOREDOXIN_2"/>
    <property type="match status" value="1"/>
</dbReference>
<feature type="domain" description="Thioredoxin" evidence="3">
    <location>
        <begin position="28"/>
        <end position="168"/>
    </location>
</feature>
<feature type="chain" id="PRO_5045699947" evidence="2">
    <location>
        <begin position="28"/>
        <end position="169"/>
    </location>
</feature>
<dbReference type="InterPro" id="IPR036249">
    <property type="entry name" value="Thioredoxin-like_sf"/>
</dbReference>
<feature type="signal peptide" evidence="2">
    <location>
        <begin position="1"/>
        <end position="27"/>
    </location>
</feature>